<evidence type="ECO:0000256" key="1">
    <source>
        <dbReference type="SAM" id="MobiDB-lite"/>
    </source>
</evidence>
<feature type="compositionally biased region" description="Polar residues" evidence="1">
    <location>
        <begin position="332"/>
        <end position="342"/>
    </location>
</feature>
<keyword evidence="2" id="KW-0812">Transmembrane</keyword>
<dbReference type="EMBL" id="JARBDR010000918">
    <property type="protein sequence ID" value="KAJ8302348.1"/>
    <property type="molecule type" value="Genomic_DNA"/>
</dbReference>
<evidence type="ECO:0000256" key="2">
    <source>
        <dbReference type="SAM" id="Phobius"/>
    </source>
</evidence>
<feature type="region of interest" description="Disordered" evidence="1">
    <location>
        <begin position="295"/>
        <end position="379"/>
    </location>
</feature>
<accession>A0ABQ9EAI7</accession>
<feature type="chain" id="PRO_5045206470" evidence="3">
    <location>
        <begin position="34"/>
        <end position="379"/>
    </location>
</feature>
<keyword evidence="2" id="KW-0472">Membrane</keyword>
<evidence type="ECO:0000313" key="4">
    <source>
        <dbReference type="EMBL" id="KAJ8302348.1"/>
    </source>
</evidence>
<feature type="compositionally biased region" description="Basic and acidic residues" evidence="1">
    <location>
        <begin position="248"/>
        <end position="277"/>
    </location>
</feature>
<protein>
    <submittedName>
        <fullName evidence="4">Uncharacterized protein</fullName>
    </submittedName>
</protein>
<feature type="region of interest" description="Disordered" evidence="1">
    <location>
        <begin position="246"/>
        <end position="279"/>
    </location>
</feature>
<sequence>MFPRKQRRHLKMAVPRNFLVGFILSILVSLSTCKVYDVAMDGAGCGTNTVLTSGDSANLKANGPSPNKNCSATAHVDEKCIGLTVRLEKLDLPCNVTVTLSGLWFDLRGDRKEVFRCNSQPAATEEIMFRGSTKESTSLTVKVNEPAVDQTYSFLINIKCENASDYPVIEHEEQKNQHEKFEKQVNRNRAEGIAVGVSLACIFLIVLLLTYCYYKNRPYRGSRHDYSSTKVKKGKGFSGFKAKFSLNRHKDGDSSPEKPKEEYRKVESPTHKEKGASHETLPLVAAAAATAVLDDTLHTEDEEKKKIADAEPKSTPEIKVEEPSQPESPSSDNATSNEPAVTSSYDHGSSGGGGDYGGGDSGGGGGGDSGGGDGGGSYD</sequence>
<proteinExistence type="predicted"/>
<dbReference type="Proteomes" id="UP001217089">
    <property type="component" value="Unassembled WGS sequence"/>
</dbReference>
<keyword evidence="2" id="KW-1133">Transmembrane helix</keyword>
<keyword evidence="5" id="KW-1185">Reference proteome</keyword>
<evidence type="ECO:0000256" key="3">
    <source>
        <dbReference type="SAM" id="SignalP"/>
    </source>
</evidence>
<feature type="transmembrane region" description="Helical" evidence="2">
    <location>
        <begin position="193"/>
        <end position="214"/>
    </location>
</feature>
<evidence type="ECO:0000313" key="5">
    <source>
        <dbReference type="Proteomes" id="UP001217089"/>
    </source>
</evidence>
<organism evidence="4 5">
    <name type="scientific">Tegillarca granosa</name>
    <name type="common">Malaysian cockle</name>
    <name type="synonym">Anadara granosa</name>
    <dbReference type="NCBI Taxonomy" id="220873"/>
    <lineage>
        <taxon>Eukaryota</taxon>
        <taxon>Metazoa</taxon>
        <taxon>Spiralia</taxon>
        <taxon>Lophotrochozoa</taxon>
        <taxon>Mollusca</taxon>
        <taxon>Bivalvia</taxon>
        <taxon>Autobranchia</taxon>
        <taxon>Pteriomorphia</taxon>
        <taxon>Arcoida</taxon>
        <taxon>Arcoidea</taxon>
        <taxon>Arcidae</taxon>
        <taxon>Tegillarca</taxon>
    </lineage>
</organism>
<feature type="signal peptide" evidence="3">
    <location>
        <begin position="1"/>
        <end position="33"/>
    </location>
</feature>
<name>A0ABQ9EAI7_TEGGR</name>
<feature type="compositionally biased region" description="Basic and acidic residues" evidence="1">
    <location>
        <begin position="295"/>
        <end position="322"/>
    </location>
</feature>
<gene>
    <name evidence="4" type="ORF">KUTeg_021335</name>
</gene>
<reference evidence="4 5" key="1">
    <citation type="submission" date="2022-12" db="EMBL/GenBank/DDBJ databases">
        <title>Chromosome-level genome of Tegillarca granosa.</title>
        <authorList>
            <person name="Kim J."/>
        </authorList>
    </citation>
    <scope>NUCLEOTIDE SEQUENCE [LARGE SCALE GENOMIC DNA]</scope>
    <source>
        <strain evidence="4">Teg-2019</strain>
        <tissue evidence="4">Adductor muscle</tissue>
    </source>
</reference>
<comment type="caution">
    <text evidence="4">The sequence shown here is derived from an EMBL/GenBank/DDBJ whole genome shotgun (WGS) entry which is preliminary data.</text>
</comment>
<keyword evidence="3" id="KW-0732">Signal</keyword>
<feature type="compositionally biased region" description="Gly residues" evidence="1">
    <location>
        <begin position="349"/>
        <end position="379"/>
    </location>
</feature>